<reference evidence="1 2" key="1">
    <citation type="submission" date="2019-01" db="EMBL/GenBank/DDBJ databases">
        <authorList>
            <person name="Brito A."/>
        </authorList>
    </citation>
    <scope>NUCLEOTIDE SEQUENCE [LARGE SCALE GENOMIC DNA]</scope>
    <source>
        <strain evidence="1">1</strain>
    </source>
</reference>
<sequence length="47" mass="5535">MPDTKLKYFRDQIYHFLGKAKDATFELTDAALLTRNPSSFNLPMQHY</sequence>
<organism evidence="1 2">
    <name type="scientific">Hyella patelloides LEGE 07179</name>
    <dbReference type="NCBI Taxonomy" id="945734"/>
    <lineage>
        <taxon>Bacteria</taxon>
        <taxon>Bacillati</taxon>
        <taxon>Cyanobacteriota</taxon>
        <taxon>Cyanophyceae</taxon>
        <taxon>Pleurocapsales</taxon>
        <taxon>Hyellaceae</taxon>
        <taxon>Hyella</taxon>
    </lineage>
</organism>
<dbReference type="AlphaFoldDB" id="A0A563VS66"/>
<proteinExistence type="predicted"/>
<gene>
    <name evidence="1" type="ORF">H1P_2520002</name>
</gene>
<evidence type="ECO:0000313" key="2">
    <source>
        <dbReference type="Proteomes" id="UP000320055"/>
    </source>
</evidence>
<dbReference type="Proteomes" id="UP000320055">
    <property type="component" value="Unassembled WGS sequence"/>
</dbReference>
<protein>
    <submittedName>
        <fullName evidence="1">Uncharacterized protein</fullName>
    </submittedName>
</protein>
<dbReference type="RefSeq" id="WP_186376142.1">
    <property type="nucleotide sequence ID" value="NZ_LR213995.1"/>
</dbReference>
<name>A0A563VS66_9CYAN</name>
<accession>A0A563VS66</accession>
<keyword evidence="2" id="KW-1185">Reference proteome</keyword>
<evidence type="ECO:0000313" key="1">
    <source>
        <dbReference type="EMBL" id="VEP14265.1"/>
    </source>
</evidence>
<dbReference type="EMBL" id="CAACVJ010000171">
    <property type="protein sequence ID" value="VEP14265.1"/>
    <property type="molecule type" value="Genomic_DNA"/>
</dbReference>